<keyword evidence="6" id="KW-0479">Metal-binding</keyword>
<dbReference type="PROSITE" id="PS50005">
    <property type="entry name" value="TPR"/>
    <property type="match status" value="2"/>
</dbReference>
<feature type="repeat" description="TPR" evidence="12">
    <location>
        <begin position="100"/>
        <end position="133"/>
    </location>
</feature>
<keyword evidence="9 13" id="KW-1133">Transmembrane helix</keyword>
<dbReference type="Pfam" id="PF01435">
    <property type="entry name" value="Peptidase_M48"/>
    <property type="match status" value="1"/>
</dbReference>
<gene>
    <name evidence="15" type="ORF">JY651_26150</name>
</gene>
<feature type="transmembrane region" description="Helical" evidence="13">
    <location>
        <begin position="279"/>
        <end position="307"/>
    </location>
</feature>
<dbReference type="CDD" id="cd07328">
    <property type="entry name" value="M48_Ste24p_like"/>
    <property type="match status" value="1"/>
</dbReference>
<dbReference type="PROSITE" id="PS50293">
    <property type="entry name" value="TPR_REGION"/>
    <property type="match status" value="1"/>
</dbReference>
<sequence length="746" mass="80439">MYAIIVAVLLAQAGAGAEAPDNLSYSAELQPIFDRAFETAQGPRPEDALLDVKKLLEEAPENPRTYQVAGLLFLQKQQPQEAARALNRALMMGPKGELRAELLALLGIAYVDLERFSDAEDTLNEALELSPDQSTARYQAAVLAGKRKDFARMRDHAVRVIAAEPNSGAGHSLLAAAALGEGDLDRAQAEVKRARELGLDDVMVRAVEAGLANQRPSGLPWEVPLGMVLFLGLSLLGTWAAGRALSSVQLDKLRAGRVHLMRAEQTASERRVDRLYSAVLWYASLLFYAAVPMLVVLLLMMTGGLFYGLIKLHVPSVKLMAIVGVIGVGGLISIFRGLFAGTSEPEDGRTLEPSEAPELFRALAEVAEVAGVRKVDRVLLSPGVAIGVREAGGRFQVLLGRGERLLYLGLAAVRGLTVSELKAVLAHEYGHFSHGETRLTPIIGRIQTQVVRTIEGMQQLGWASLNPVYWFLRAYFFVYLQVTAGHGRRRELLADRVSALAYGGDTFGRALTKAIESGDTFQRGLTVAAGLREAGRPTRDLYRTVDATARGTPAPLRALTREELLSRPVDAYDSHPPPSERVQRVEGIAGKHPVEDAPALSLFADPEKLAEELGGEVLTRLDDALTGQGIAAREPVAATGAELDRLAEAIALHQSALSLAERDHPDALVLLQDSLSRLEAAAGAGDAFLGPPLVSLARLQLYRQEPEAARATLQRAIGLFQALPGHEDDVAELQRMLGEVPERQAA</sequence>
<dbReference type="SMART" id="SM00028">
    <property type="entry name" value="TPR"/>
    <property type="match status" value="4"/>
</dbReference>
<evidence type="ECO:0000313" key="15">
    <source>
        <dbReference type="EMBL" id="QSQ18843.1"/>
    </source>
</evidence>
<keyword evidence="5 13" id="KW-0812">Transmembrane</keyword>
<evidence type="ECO:0000256" key="4">
    <source>
        <dbReference type="ARBA" id="ARBA00022670"/>
    </source>
</evidence>
<evidence type="ECO:0000256" key="3">
    <source>
        <dbReference type="ARBA" id="ARBA00022475"/>
    </source>
</evidence>
<keyword evidence="16" id="KW-1185">Reference proteome</keyword>
<evidence type="ECO:0000256" key="2">
    <source>
        <dbReference type="ARBA" id="ARBA00004651"/>
    </source>
</evidence>
<keyword evidence="4" id="KW-0645">Protease</keyword>
<dbReference type="InterPro" id="IPR050083">
    <property type="entry name" value="HtpX_protease"/>
</dbReference>
<dbReference type="InterPro" id="IPR019734">
    <property type="entry name" value="TPR_rpt"/>
</dbReference>
<evidence type="ECO:0000313" key="16">
    <source>
        <dbReference type="Proteomes" id="UP000662747"/>
    </source>
</evidence>
<dbReference type="InterPro" id="IPR011990">
    <property type="entry name" value="TPR-like_helical_dom_sf"/>
</dbReference>
<evidence type="ECO:0000256" key="9">
    <source>
        <dbReference type="ARBA" id="ARBA00022989"/>
    </source>
</evidence>
<keyword evidence="12" id="KW-0802">TPR repeat</keyword>
<dbReference type="RefSeq" id="WP_206720431.1">
    <property type="nucleotide sequence ID" value="NZ_CP071090.1"/>
</dbReference>
<keyword evidence="11 13" id="KW-0472">Membrane</keyword>
<dbReference type="Pfam" id="PF14559">
    <property type="entry name" value="TPR_19"/>
    <property type="match status" value="1"/>
</dbReference>
<dbReference type="PANTHER" id="PTHR43221">
    <property type="entry name" value="PROTEASE HTPX"/>
    <property type="match status" value="1"/>
</dbReference>
<protein>
    <submittedName>
        <fullName evidence="15">M48 family metalloprotease</fullName>
    </submittedName>
</protein>
<evidence type="ECO:0000256" key="6">
    <source>
        <dbReference type="ARBA" id="ARBA00022723"/>
    </source>
</evidence>
<dbReference type="Gene3D" id="1.25.40.10">
    <property type="entry name" value="Tetratricopeptide repeat domain"/>
    <property type="match status" value="2"/>
</dbReference>
<keyword evidence="10 15" id="KW-0482">Metalloprotease</keyword>
<name>A0ABX7NJM1_9BACT</name>
<keyword evidence="3" id="KW-1003">Cell membrane</keyword>
<dbReference type="SUPFAM" id="SSF48452">
    <property type="entry name" value="TPR-like"/>
    <property type="match status" value="1"/>
</dbReference>
<feature type="repeat" description="TPR" evidence="12">
    <location>
        <begin position="63"/>
        <end position="96"/>
    </location>
</feature>
<proteinExistence type="predicted"/>
<evidence type="ECO:0000256" key="5">
    <source>
        <dbReference type="ARBA" id="ARBA00022692"/>
    </source>
</evidence>
<dbReference type="Proteomes" id="UP000662747">
    <property type="component" value="Chromosome"/>
</dbReference>
<organism evidence="15 16">
    <name type="scientific">Pyxidicoccus parkwayensis</name>
    <dbReference type="NCBI Taxonomy" id="2813578"/>
    <lineage>
        <taxon>Bacteria</taxon>
        <taxon>Pseudomonadati</taxon>
        <taxon>Myxococcota</taxon>
        <taxon>Myxococcia</taxon>
        <taxon>Myxococcales</taxon>
        <taxon>Cystobacterineae</taxon>
        <taxon>Myxococcaceae</taxon>
        <taxon>Pyxidicoccus</taxon>
    </lineage>
</organism>
<evidence type="ECO:0000259" key="14">
    <source>
        <dbReference type="Pfam" id="PF01435"/>
    </source>
</evidence>
<comment type="subcellular location">
    <subcellularLocation>
        <location evidence="2">Cell membrane</location>
        <topology evidence="2">Multi-pass membrane protein</topology>
    </subcellularLocation>
</comment>
<evidence type="ECO:0000256" key="7">
    <source>
        <dbReference type="ARBA" id="ARBA00022801"/>
    </source>
</evidence>
<dbReference type="InterPro" id="IPR001915">
    <property type="entry name" value="Peptidase_M48"/>
</dbReference>
<feature type="transmembrane region" description="Helical" evidence="13">
    <location>
        <begin position="223"/>
        <end position="242"/>
    </location>
</feature>
<evidence type="ECO:0000256" key="13">
    <source>
        <dbReference type="SAM" id="Phobius"/>
    </source>
</evidence>
<reference evidence="15 16" key="1">
    <citation type="submission" date="2021-02" db="EMBL/GenBank/DDBJ databases">
        <title>De Novo genome assembly of isolated myxobacteria.</title>
        <authorList>
            <person name="Stevens D.C."/>
        </authorList>
    </citation>
    <scope>NUCLEOTIDE SEQUENCE [LARGE SCALE GENOMIC DNA]</scope>
    <source>
        <strain evidence="16">SCPEA02</strain>
    </source>
</reference>
<evidence type="ECO:0000256" key="12">
    <source>
        <dbReference type="PROSITE-ProRule" id="PRU00339"/>
    </source>
</evidence>
<keyword evidence="7" id="KW-0378">Hydrolase</keyword>
<keyword evidence="8" id="KW-0862">Zinc</keyword>
<evidence type="ECO:0000256" key="10">
    <source>
        <dbReference type="ARBA" id="ARBA00023049"/>
    </source>
</evidence>
<evidence type="ECO:0000256" key="11">
    <source>
        <dbReference type="ARBA" id="ARBA00023136"/>
    </source>
</evidence>
<dbReference type="EMBL" id="CP071090">
    <property type="protein sequence ID" value="QSQ18843.1"/>
    <property type="molecule type" value="Genomic_DNA"/>
</dbReference>
<feature type="domain" description="Peptidase M48" evidence="14">
    <location>
        <begin position="417"/>
        <end position="588"/>
    </location>
</feature>
<feature type="transmembrane region" description="Helical" evidence="13">
    <location>
        <begin position="319"/>
        <end position="339"/>
    </location>
</feature>
<accession>A0ABX7NJM1</accession>
<dbReference type="Gene3D" id="3.30.2010.10">
    <property type="entry name" value="Metalloproteases ('zincins'), catalytic domain"/>
    <property type="match status" value="1"/>
</dbReference>
<dbReference type="PANTHER" id="PTHR43221:SF1">
    <property type="entry name" value="PROTEASE HTPX"/>
    <property type="match status" value="1"/>
</dbReference>
<evidence type="ECO:0000256" key="8">
    <source>
        <dbReference type="ARBA" id="ARBA00022833"/>
    </source>
</evidence>
<comment type="cofactor">
    <cofactor evidence="1">
        <name>Zn(2+)</name>
        <dbReference type="ChEBI" id="CHEBI:29105"/>
    </cofactor>
</comment>
<evidence type="ECO:0000256" key="1">
    <source>
        <dbReference type="ARBA" id="ARBA00001947"/>
    </source>
</evidence>
<dbReference type="GO" id="GO:0008237">
    <property type="term" value="F:metallopeptidase activity"/>
    <property type="evidence" value="ECO:0007669"/>
    <property type="project" value="UniProtKB-KW"/>
</dbReference>